<evidence type="ECO:0000256" key="6">
    <source>
        <dbReference type="ARBA" id="ARBA00022691"/>
    </source>
</evidence>
<dbReference type="EMBL" id="CASHTH010002019">
    <property type="protein sequence ID" value="CAI8023628.1"/>
    <property type="molecule type" value="Genomic_DNA"/>
</dbReference>
<evidence type="ECO:0000256" key="8">
    <source>
        <dbReference type="RuleBase" id="RU003802"/>
    </source>
</evidence>
<keyword evidence="4 8" id="KW-0489">Methyltransferase</keyword>
<comment type="subcellular location">
    <subcellularLocation>
        <location evidence="1">Cytoplasm</location>
    </subcellularLocation>
</comment>
<keyword evidence="3" id="KW-0963">Cytoplasm</keyword>
<dbReference type="FunFam" id="3.40.50.150:FF:000027">
    <property type="entry name" value="Protein-L-isoaspartate O-methyltransferase"/>
    <property type="match status" value="1"/>
</dbReference>
<organism evidence="9 10">
    <name type="scientific">Geodia barretti</name>
    <name type="common">Barrett's horny sponge</name>
    <dbReference type="NCBI Taxonomy" id="519541"/>
    <lineage>
        <taxon>Eukaryota</taxon>
        <taxon>Metazoa</taxon>
        <taxon>Porifera</taxon>
        <taxon>Demospongiae</taxon>
        <taxon>Heteroscleromorpha</taxon>
        <taxon>Tetractinellida</taxon>
        <taxon>Astrophorina</taxon>
        <taxon>Geodiidae</taxon>
        <taxon>Geodia</taxon>
    </lineage>
</organism>
<evidence type="ECO:0000256" key="5">
    <source>
        <dbReference type="ARBA" id="ARBA00022679"/>
    </source>
</evidence>
<evidence type="ECO:0000256" key="3">
    <source>
        <dbReference type="ARBA" id="ARBA00022490"/>
    </source>
</evidence>
<evidence type="ECO:0000256" key="7">
    <source>
        <dbReference type="ARBA" id="ARBA00035815"/>
    </source>
</evidence>
<accession>A0AA35S6P4</accession>
<dbReference type="Pfam" id="PF01135">
    <property type="entry name" value="PCMT"/>
    <property type="match status" value="1"/>
</dbReference>
<gene>
    <name evidence="9" type="ORF">GBAR_LOCUS13782</name>
</gene>
<comment type="catalytic activity">
    <reaction evidence="7">
        <text>[protein]-L-isoaspartate + S-adenosyl-L-methionine = [protein]-L-isoaspartate alpha-methyl ester + S-adenosyl-L-homocysteine</text>
        <dbReference type="Rhea" id="RHEA:12705"/>
        <dbReference type="Rhea" id="RHEA-COMP:12143"/>
        <dbReference type="Rhea" id="RHEA-COMP:12144"/>
        <dbReference type="ChEBI" id="CHEBI:57856"/>
        <dbReference type="ChEBI" id="CHEBI:59789"/>
        <dbReference type="ChEBI" id="CHEBI:90596"/>
        <dbReference type="ChEBI" id="CHEBI:90598"/>
        <dbReference type="EC" id="2.1.1.77"/>
    </reaction>
    <physiologicalReaction direction="left-to-right" evidence="7">
        <dbReference type="Rhea" id="RHEA:12706"/>
    </physiologicalReaction>
</comment>
<keyword evidence="6 8" id="KW-0949">S-adenosyl-L-methionine</keyword>
<dbReference type="AlphaFoldDB" id="A0AA35S6P4"/>
<dbReference type="SUPFAM" id="SSF53335">
    <property type="entry name" value="S-adenosyl-L-methionine-dependent methyltransferases"/>
    <property type="match status" value="1"/>
</dbReference>
<comment type="similarity">
    <text evidence="2 8">Belongs to the methyltransferase superfamily. L-isoaspartyl/D-aspartyl protein methyltransferase family.</text>
</comment>
<dbReference type="PROSITE" id="PS01279">
    <property type="entry name" value="PCMT"/>
    <property type="match status" value="1"/>
</dbReference>
<dbReference type="EC" id="2.1.1.77" evidence="8"/>
<dbReference type="GO" id="GO:0004719">
    <property type="term" value="F:protein-L-isoaspartate (D-aspartate) O-methyltransferase activity"/>
    <property type="evidence" value="ECO:0007669"/>
    <property type="project" value="UniProtKB-UniRule"/>
</dbReference>
<keyword evidence="5 8" id="KW-0808">Transferase</keyword>
<evidence type="ECO:0000256" key="4">
    <source>
        <dbReference type="ARBA" id="ARBA00022603"/>
    </source>
</evidence>
<sequence length="224" mass="24076">MAWRSHGQSNDDLVDNLKANGIVTSARVEAAMKAVDRGNFCAYNPYMDSPQSIGHQATISAPHMHAYALELLRDHLPEGGTVLDVGSGSGYLTACFAHMVGPTGCAVGIEHIPNLTKLSVENLNKSSPELLKEERVLLVTGDGRLGYPQKAPYDCIHVGAAAGSVPSALHDQLKPGARLVVPVGPEHGVQYLEQHDKAQDGSVKIQRLMGVRYVPLCDKEHQLN</sequence>
<name>A0AA35S6P4_GEOBA</name>
<dbReference type="GO" id="GO:0005737">
    <property type="term" value="C:cytoplasm"/>
    <property type="evidence" value="ECO:0007669"/>
    <property type="project" value="UniProtKB-SubCell"/>
</dbReference>
<dbReference type="PANTHER" id="PTHR11579">
    <property type="entry name" value="PROTEIN-L-ISOASPARTATE O-METHYLTRANSFERASE"/>
    <property type="match status" value="1"/>
</dbReference>
<dbReference type="Proteomes" id="UP001174909">
    <property type="component" value="Unassembled WGS sequence"/>
</dbReference>
<dbReference type="PANTHER" id="PTHR11579:SF0">
    <property type="entry name" value="PROTEIN-L-ISOASPARTATE(D-ASPARTATE) O-METHYLTRANSFERASE"/>
    <property type="match status" value="1"/>
</dbReference>
<dbReference type="Gene3D" id="3.40.50.150">
    <property type="entry name" value="Vaccinia Virus protein VP39"/>
    <property type="match status" value="1"/>
</dbReference>
<dbReference type="InterPro" id="IPR029063">
    <property type="entry name" value="SAM-dependent_MTases_sf"/>
</dbReference>
<protein>
    <recommendedName>
        <fullName evidence="8">Protein-L-isoaspartate O-methyltransferase</fullName>
        <ecNumber evidence="8">2.1.1.77</ecNumber>
    </recommendedName>
</protein>
<reference evidence="9" key="1">
    <citation type="submission" date="2023-03" db="EMBL/GenBank/DDBJ databases">
        <authorList>
            <person name="Steffen K."/>
            <person name="Cardenas P."/>
        </authorList>
    </citation>
    <scope>NUCLEOTIDE SEQUENCE</scope>
</reference>
<dbReference type="NCBIfam" id="TIGR00080">
    <property type="entry name" value="pimt"/>
    <property type="match status" value="1"/>
</dbReference>
<dbReference type="InterPro" id="IPR000682">
    <property type="entry name" value="PCMT"/>
</dbReference>
<evidence type="ECO:0000313" key="9">
    <source>
        <dbReference type="EMBL" id="CAI8023628.1"/>
    </source>
</evidence>
<keyword evidence="10" id="KW-1185">Reference proteome</keyword>
<dbReference type="GO" id="GO:0032259">
    <property type="term" value="P:methylation"/>
    <property type="evidence" value="ECO:0007669"/>
    <property type="project" value="UniProtKB-KW"/>
</dbReference>
<evidence type="ECO:0000256" key="1">
    <source>
        <dbReference type="ARBA" id="ARBA00004496"/>
    </source>
</evidence>
<dbReference type="CDD" id="cd02440">
    <property type="entry name" value="AdoMet_MTases"/>
    <property type="match status" value="1"/>
</dbReference>
<proteinExistence type="inferred from homology"/>
<evidence type="ECO:0000256" key="2">
    <source>
        <dbReference type="ARBA" id="ARBA00005369"/>
    </source>
</evidence>
<comment type="caution">
    <text evidence="9">The sequence shown here is derived from an EMBL/GenBank/DDBJ whole genome shotgun (WGS) entry which is preliminary data.</text>
</comment>
<evidence type="ECO:0000313" key="10">
    <source>
        <dbReference type="Proteomes" id="UP001174909"/>
    </source>
</evidence>